<organism evidence="2 3">
    <name type="scientific">Archangium gephyra</name>
    <dbReference type="NCBI Taxonomy" id="48"/>
    <lineage>
        <taxon>Bacteria</taxon>
        <taxon>Pseudomonadati</taxon>
        <taxon>Myxococcota</taxon>
        <taxon>Myxococcia</taxon>
        <taxon>Myxococcales</taxon>
        <taxon>Cystobacterineae</taxon>
        <taxon>Archangiaceae</taxon>
        <taxon>Archangium</taxon>
    </lineage>
</organism>
<feature type="compositionally biased region" description="Basic and acidic residues" evidence="1">
    <location>
        <begin position="167"/>
        <end position="176"/>
    </location>
</feature>
<dbReference type="EMBL" id="QFQP01000002">
    <property type="protein sequence ID" value="PZR17341.1"/>
    <property type="molecule type" value="Genomic_DNA"/>
</dbReference>
<comment type="caution">
    <text evidence="2">The sequence shown here is derived from an EMBL/GenBank/DDBJ whole genome shotgun (WGS) entry which is preliminary data.</text>
</comment>
<feature type="region of interest" description="Disordered" evidence="1">
    <location>
        <begin position="153"/>
        <end position="176"/>
    </location>
</feature>
<dbReference type="AlphaFoldDB" id="A0A2W5W2G8"/>
<protein>
    <submittedName>
        <fullName evidence="2">Uncharacterized protein</fullName>
    </submittedName>
</protein>
<evidence type="ECO:0000313" key="3">
    <source>
        <dbReference type="Proteomes" id="UP000249061"/>
    </source>
</evidence>
<reference evidence="2 3" key="1">
    <citation type="submission" date="2017-08" db="EMBL/GenBank/DDBJ databases">
        <title>Infants hospitalized years apart are colonized by the same room-sourced microbial strains.</title>
        <authorList>
            <person name="Brooks B."/>
            <person name="Olm M.R."/>
            <person name="Firek B.A."/>
            <person name="Baker R."/>
            <person name="Thomas B.C."/>
            <person name="Morowitz M.J."/>
            <person name="Banfield J.F."/>
        </authorList>
    </citation>
    <scope>NUCLEOTIDE SEQUENCE [LARGE SCALE GENOMIC DNA]</scope>
    <source>
        <strain evidence="2">S2_003_000_R2_14</strain>
    </source>
</reference>
<evidence type="ECO:0000256" key="1">
    <source>
        <dbReference type="SAM" id="MobiDB-lite"/>
    </source>
</evidence>
<sequence length="176" mass="18903">MTALVLLLLAADFTHAELKVDITLPDGWTYDAGCGPFVSPDARCRIDGKVATCAATICPERVGVLWLSAPVILPNVDEEKAELLGDEKNISFVTTTSLLDGWVMTWAGPSWTDTLPFRVVRRIGPRVIECRGEATTIAGQLAMIDACKSIRSPRLDPASAPPAKDASAPRRTADGR</sequence>
<proteinExistence type="predicted"/>
<accession>A0A2W5W2G8</accession>
<evidence type="ECO:0000313" key="2">
    <source>
        <dbReference type="EMBL" id="PZR17341.1"/>
    </source>
</evidence>
<dbReference type="Proteomes" id="UP000249061">
    <property type="component" value="Unassembled WGS sequence"/>
</dbReference>
<gene>
    <name evidence="2" type="ORF">DI536_03165</name>
</gene>
<feature type="compositionally biased region" description="Low complexity" evidence="1">
    <location>
        <begin position="156"/>
        <end position="166"/>
    </location>
</feature>
<name>A0A2W5W2G8_9BACT</name>